<name>A0A365Y118_9BACT</name>
<evidence type="ECO:0000313" key="1">
    <source>
        <dbReference type="EMBL" id="RBL92303.1"/>
    </source>
</evidence>
<dbReference type="RefSeq" id="WP_113614901.1">
    <property type="nucleotide sequence ID" value="NZ_QFFJ01000001.1"/>
</dbReference>
<dbReference type="SUPFAM" id="SSF109604">
    <property type="entry name" value="HD-domain/PDEase-like"/>
    <property type="match status" value="1"/>
</dbReference>
<gene>
    <name evidence="1" type="ORF">DF182_06855</name>
</gene>
<dbReference type="OrthoDB" id="9802385at2"/>
<comment type="caution">
    <text evidence="1">The sequence shown here is derived from an EMBL/GenBank/DDBJ whole genome shotgun (WGS) entry which is preliminary data.</text>
</comment>
<organism evidence="1 2">
    <name type="scientific">Chitinophaga flava</name>
    <dbReference type="NCBI Taxonomy" id="2259036"/>
    <lineage>
        <taxon>Bacteria</taxon>
        <taxon>Pseudomonadati</taxon>
        <taxon>Bacteroidota</taxon>
        <taxon>Chitinophagia</taxon>
        <taxon>Chitinophagales</taxon>
        <taxon>Chitinophagaceae</taxon>
        <taxon>Chitinophaga</taxon>
    </lineage>
</organism>
<keyword evidence="1" id="KW-0378">Hydrolase</keyword>
<reference evidence="1 2" key="1">
    <citation type="submission" date="2018-05" db="EMBL/GenBank/DDBJ databases">
        <title>Chitinophaga sp. K3CV102501T nov., isolated from isolated from a monsoon evergreen broad-leaved forest soil.</title>
        <authorList>
            <person name="Lv Y."/>
        </authorList>
    </citation>
    <scope>NUCLEOTIDE SEQUENCE [LARGE SCALE GENOMIC DNA]</scope>
    <source>
        <strain evidence="1 2">GDMCC 1.1325</strain>
    </source>
</reference>
<dbReference type="EMBL" id="QFFJ01000001">
    <property type="protein sequence ID" value="RBL92303.1"/>
    <property type="molecule type" value="Genomic_DNA"/>
</dbReference>
<evidence type="ECO:0000313" key="2">
    <source>
        <dbReference type="Proteomes" id="UP000253410"/>
    </source>
</evidence>
<protein>
    <submittedName>
        <fullName evidence="1">Phosphohydrolase</fullName>
    </submittedName>
</protein>
<keyword evidence="2" id="KW-1185">Reference proteome</keyword>
<dbReference type="GO" id="GO:0016787">
    <property type="term" value="F:hydrolase activity"/>
    <property type="evidence" value="ECO:0007669"/>
    <property type="project" value="UniProtKB-KW"/>
</dbReference>
<dbReference type="Proteomes" id="UP000253410">
    <property type="component" value="Unassembled WGS sequence"/>
</dbReference>
<accession>A0A365Y118</accession>
<dbReference type="AlphaFoldDB" id="A0A365Y118"/>
<dbReference type="Gene3D" id="1.10.3210.10">
    <property type="entry name" value="Hypothetical protein af1432"/>
    <property type="match status" value="1"/>
</dbReference>
<proteinExistence type="predicted"/>
<sequence length="145" mass="16672">MDLTRAIAIAIEAHQGQVDKYGQPYITHVLRVMQMGRTTEEKILGVLHDVVEDSSWTFEALEKEGLSPQLLEALRCVTKLSEEEDYEHFVNRTLQNRLASTVKLYDLSDNMDIRRIPTLGEKDIPRLNKYLNAYRKIAAALIQDK</sequence>